<dbReference type="CDD" id="cd02440">
    <property type="entry name" value="AdoMet_MTases"/>
    <property type="match status" value="1"/>
</dbReference>
<proteinExistence type="predicted"/>
<feature type="region of interest" description="Disordered" evidence="1">
    <location>
        <begin position="943"/>
        <end position="970"/>
    </location>
</feature>
<feature type="compositionally biased region" description="Acidic residues" evidence="1">
    <location>
        <begin position="947"/>
        <end position="961"/>
    </location>
</feature>
<evidence type="ECO:0000313" key="4">
    <source>
        <dbReference type="Proteomes" id="UP000020218"/>
    </source>
</evidence>
<evidence type="ECO:0000256" key="1">
    <source>
        <dbReference type="SAM" id="MobiDB-lite"/>
    </source>
</evidence>
<accession>A0A011MTE9</accession>
<dbReference type="AlphaFoldDB" id="A0A011MTE9"/>
<dbReference type="PROSITE" id="PS00092">
    <property type="entry name" value="N6_MTASE"/>
    <property type="match status" value="1"/>
</dbReference>
<comment type="caution">
    <text evidence="3">The sequence shown here is derived from an EMBL/GenBank/DDBJ whole genome shotgun (WGS) entry which is preliminary data.</text>
</comment>
<dbReference type="GO" id="GO:0003676">
    <property type="term" value="F:nucleic acid binding"/>
    <property type="evidence" value="ECO:0007669"/>
    <property type="project" value="InterPro"/>
</dbReference>
<dbReference type="EMBL" id="JFAX01000018">
    <property type="protein sequence ID" value="EXI65856.1"/>
    <property type="molecule type" value="Genomic_DNA"/>
</dbReference>
<evidence type="ECO:0000313" key="3">
    <source>
        <dbReference type="EMBL" id="EXI65856.1"/>
    </source>
</evidence>
<dbReference type="GO" id="GO:0032259">
    <property type="term" value="P:methylation"/>
    <property type="evidence" value="ECO:0007669"/>
    <property type="project" value="InterPro"/>
</dbReference>
<dbReference type="Proteomes" id="UP000020218">
    <property type="component" value="Unassembled WGS sequence"/>
</dbReference>
<gene>
    <name evidence="3" type="ORF">AW08_02881</name>
</gene>
<evidence type="ECO:0000259" key="2">
    <source>
        <dbReference type="Pfam" id="PF06634"/>
    </source>
</evidence>
<dbReference type="Gene3D" id="3.40.50.150">
    <property type="entry name" value="Vaccinia Virus protein VP39"/>
    <property type="match status" value="2"/>
</dbReference>
<organism evidence="3 4">
    <name type="scientific">Candidatus Accumulibacter adjunctus</name>
    <dbReference type="NCBI Taxonomy" id="1454001"/>
    <lineage>
        <taxon>Bacteria</taxon>
        <taxon>Pseudomonadati</taxon>
        <taxon>Pseudomonadota</taxon>
        <taxon>Betaproteobacteria</taxon>
        <taxon>Candidatus Accumulibacter</taxon>
    </lineage>
</organism>
<dbReference type="SUPFAM" id="SSF53335">
    <property type="entry name" value="S-adenosyl-L-methionine-dependent methyltransferases"/>
    <property type="match status" value="2"/>
</dbReference>
<dbReference type="InterPro" id="IPR009537">
    <property type="entry name" value="DUF1156"/>
</dbReference>
<dbReference type="STRING" id="1454001.AW08_02881"/>
<reference evidence="3" key="1">
    <citation type="submission" date="2014-02" db="EMBL/GenBank/DDBJ databases">
        <title>Expanding our view of genomic diversity in Candidatus Accumulibacter clades.</title>
        <authorList>
            <person name="Skennerton C.T."/>
            <person name="Barr J.J."/>
            <person name="Slater F.R."/>
            <person name="Bond P.L."/>
            <person name="Tyson G.W."/>
        </authorList>
    </citation>
    <scope>NUCLEOTIDE SEQUENCE [LARGE SCALE GENOMIC DNA]</scope>
</reference>
<protein>
    <recommendedName>
        <fullName evidence="2">DUF1156 domain-containing protein</fullName>
    </recommendedName>
</protein>
<dbReference type="GO" id="GO:0008168">
    <property type="term" value="F:methyltransferase activity"/>
    <property type="evidence" value="ECO:0007669"/>
    <property type="project" value="InterPro"/>
</dbReference>
<keyword evidence="4" id="KW-1185">Reference proteome</keyword>
<dbReference type="Pfam" id="PF06634">
    <property type="entry name" value="DUF1156"/>
    <property type="match status" value="1"/>
</dbReference>
<dbReference type="InterPro" id="IPR002052">
    <property type="entry name" value="DNA_methylase_N6_adenine_CS"/>
</dbReference>
<feature type="domain" description="DUF1156" evidence="2">
    <location>
        <begin position="13"/>
        <end position="64"/>
    </location>
</feature>
<dbReference type="PATRIC" id="fig|1454001.3.peg.2948"/>
<name>A0A011MTE9_9PROT</name>
<sequence length="1072" mass="118188">MSGPNGKRLIEVAFPLKQASIDSVHEKNVRHGHISTLHIWPARRPLAASRAALIATLLPDPGDKEMRDEILKRLGGTVVTAVKRKKLPSGKVEDVVSEETQGGILHWGRESGPDLDWFRAEIRKAYGGRAPKVLDPFAGGGAIPLEAMRLGCEVTAVDLNPVAWFILKCTLEYPQKLAGQKRRLPDFALADREFMTAYLKALGLKPAAIRTQLDLLTGQTPSAAQREMFEHLQLDPALLQADLAWHVRAWGRWVLREARRELARFYPTYAEFCSLAPYRRVPLAREEQLRLVPTNAAGEPQIELLNAGFDRKTYLDNDENPRWLAKPTVAYLWARTVKCKACRATVPLLKTRWLAKKDNKRVVLAMEPNADGTGVVFGIDWEAKVQGGNAAQRREYDKRLGAGTMSRSGASCPCCGTIMTQEDLRLEGRTGRLGAVMTAVVVDGVEGKEYRLPTEHESAVAHAAEADLERAFESVPLGLPREAIPLGASREGGGSAFTVPLYGIDEWQKLFTARQLVALSCFLKAIRAVPARFTSEEATWREALAAYLATVLDKSADYGSAICTWHNSGEKMRNTFPRFALPMAWDIAELPLPNSVGGAWEAQLDWAARYVEHATGAVDGGRAHAMQRSATRPLDEQVDVVVTDPPYYDAIPYSDLMDFFYVWLRRILLNLSPEFDAAFAEPLAPKWNHLANDGELIDDASRFGGDKAASKKNYEDGMARAFQACNAALKADGRLVVVFAHKHPDAWETLVSAIIRAGFVVDASWPIQTEMGNRMRAMSSAALASSVWLVCRKRDPSVRAGWDAQVLKEMETSIVAKLRDFWDAGIRGPDFVWAATGPALQAYSRYPAVKKASEPGALMTVTEFLRYVRRIVVDFVVGRVLTRGEAVATDGAGLDDLTAYYLLHRNDFGLKDAPAGACILYAVSCNLSERQLADQYEMLSRGKGAAAEEEGEDAEAEEGAEEVERSGGGGTFRLRAWSQRRHRMLGLDSEGGRAAPLIDQVHKLMHLWKGGDVNKVNEYLDSRGLRRSPIFAQLLQALIELAPHGDEERSILESLSNHVRSLGAAAQGALPV</sequence>
<dbReference type="InterPro" id="IPR029063">
    <property type="entry name" value="SAM-dependent_MTases_sf"/>
</dbReference>